<keyword evidence="4" id="KW-0808">Transferase</keyword>
<accession>A0AA35WJH7</accession>
<sequence length="566" mass="63226">MALAGDTEWNEEEAQKRAIRAITTQAVRAKRREIIRQIRKIQPQAGKNLKDVEVPQSLFQLARDIVRDPEASLRFNKVAVYELLLGDLARRRRESANSGGVTLLDKAVPVLDGWKLASISLVRYALNLVLAPNRAEFKKMKLSTSFYVYNISRHLHHAEEAFKAMGYRATDKKEKKETQDLVYDGDVKLPLVLETATDLLVMHEEVVHLQEAVTTLLNRGRWEVPLENIVQNRRLQFVRAQQGSGIAPSGSPHPNPPPSPHFDLQNPPPPHFNPLPLQGLHTGGPLQSTHHTTQHKNHHYANFPVSQLDTPGFSTPPIPTFSSQQNEALQVQRYQKSKGLPIESAVREAGLLISALVETGTTLGTGSYGKVIEVQVRGRRCAAKKLHGIFTGRDVPPKEKSSITERFETECRRVLYLSHPNIIEMIGIHFDRATRLPTLVMELMDTSLCKYLENNAESSVALSTKYSILHDVASGLVYLHSLPPPLGPIVHRDFTANNILLALTRGMVAKIADLGQAKIDSKYATRQQQLSQVPGNDDHMPPEAWLDNPVYNASLDVFSFGVVMLH</sequence>
<evidence type="ECO:0000259" key="3">
    <source>
        <dbReference type="PROSITE" id="PS50011"/>
    </source>
</evidence>
<feature type="region of interest" description="Disordered" evidence="2">
    <location>
        <begin position="241"/>
        <end position="296"/>
    </location>
</feature>
<dbReference type="InterPro" id="IPR011009">
    <property type="entry name" value="Kinase-like_dom_sf"/>
</dbReference>
<dbReference type="InterPro" id="IPR001245">
    <property type="entry name" value="Ser-Thr/Tyr_kinase_cat_dom"/>
</dbReference>
<dbReference type="Pfam" id="PF07714">
    <property type="entry name" value="PK_Tyr_Ser-Thr"/>
    <property type="match status" value="1"/>
</dbReference>
<dbReference type="GO" id="GO:0005524">
    <property type="term" value="F:ATP binding"/>
    <property type="evidence" value="ECO:0007669"/>
    <property type="project" value="UniProtKB-UniRule"/>
</dbReference>
<comment type="caution">
    <text evidence="4">The sequence shown here is derived from an EMBL/GenBank/DDBJ whole genome shotgun (WGS) entry which is preliminary data.</text>
</comment>
<dbReference type="EMBL" id="CASHTH010001490">
    <property type="protein sequence ID" value="CAI8016032.1"/>
    <property type="molecule type" value="Genomic_DNA"/>
</dbReference>
<organism evidence="4 5">
    <name type="scientific">Geodia barretti</name>
    <name type="common">Barrett's horny sponge</name>
    <dbReference type="NCBI Taxonomy" id="519541"/>
    <lineage>
        <taxon>Eukaryota</taxon>
        <taxon>Metazoa</taxon>
        <taxon>Porifera</taxon>
        <taxon>Demospongiae</taxon>
        <taxon>Heteroscleromorpha</taxon>
        <taxon>Tetractinellida</taxon>
        <taxon>Astrophorina</taxon>
        <taxon>Geodiidae</taxon>
        <taxon>Geodia</taxon>
    </lineage>
</organism>
<dbReference type="SUPFAM" id="SSF56112">
    <property type="entry name" value="Protein kinase-like (PK-like)"/>
    <property type="match status" value="1"/>
</dbReference>
<dbReference type="InterPro" id="IPR051681">
    <property type="entry name" value="Ser/Thr_Kinases-Pseudokinases"/>
</dbReference>
<protein>
    <submittedName>
        <fullName evidence="4">Receptor-like serine/threonine-protein kinase SD1-6</fullName>
    </submittedName>
</protein>
<evidence type="ECO:0000256" key="1">
    <source>
        <dbReference type="PROSITE-ProRule" id="PRU10141"/>
    </source>
</evidence>
<feature type="non-terminal residue" evidence="4">
    <location>
        <position position="1"/>
    </location>
</feature>
<dbReference type="Gene3D" id="1.20.58.2190">
    <property type="match status" value="1"/>
</dbReference>
<evidence type="ECO:0000256" key="2">
    <source>
        <dbReference type="SAM" id="MobiDB-lite"/>
    </source>
</evidence>
<reference evidence="4" key="1">
    <citation type="submission" date="2023-03" db="EMBL/GenBank/DDBJ databases">
        <authorList>
            <person name="Steffen K."/>
            <person name="Cardenas P."/>
        </authorList>
    </citation>
    <scope>NUCLEOTIDE SEQUENCE</scope>
</reference>
<dbReference type="Gene3D" id="1.10.510.10">
    <property type="entry name" value="Transferase(Phosphotransferase) domain 1"/>
    <property type="match status" value="1"/>
</dbReference>
<dbReference type="GO" id="GO:0004674">
    <property type="term" value="F:protein serine/threonine kinase activity"/>
    <property type="evidence" value="ECO:0007669"/>
    <property type="project" value="TreeGrafter"/>
</dbReference>
<keyword evidence="4" id="KW-0675">Receptor</keyword>
<dbReference type="InterPro" id="IPR000719">
    <property type="entry name" value="Prot_kinase_dom"/>
</dbReference>
<dbReference type="SUPFAM" id="SSF143503">
    <property type="entry name" value="PUG domain-like"/>
    <property type="match status" value="1"/>
</dbReference>
<dbReference type="PANTHER" id="PTHR44329">
    <property type="entry name" value="SERINE/THREONINE-PROTEIN KINASE TNNI3K-RELATED"/>
    <property type="match status" value="1"/>
</dbReference>
<proteinExistence type="predicted"/>
<evidence type="ECO:0000313" key="4">
    <source>
        <dbReference type="EMBL" id="CAI8016032.1"/>
    </source>
</evidence>
<evidence type="ECO:0000313" key="5">
    <source>
        <dbReference type="Proteomes" id="UP001174909"/>
    </source>
</evidence>
<feature type="binding site" evidence="1">
    <location>
        <position position="385"/>
    </location>
    <ligand>
        <name>ATP</name>
        <dbReference type="ChEBI" id="CHEBI:30616"/>
    </ligand>
</feature>
<dbReference type="Proteomes" id="UP001174909">
    <property type="component" value="Unassembled WGS sequence"/>
</dbReference>
<keyword evidence="5" id="KW-1185">Reference proteome</keyword>
<feature type="compositionally biased region" description="Pro residues" evidence="2">
    <location>
        <begin position="251"/>
        <end position="273"/>
    </location>
</feature>
<dbReference type="AlphaFoldDB" id="A0AA35WJH7"/>
<feature type="domain" description="Protein kinase" evidence="3">
    <location>
        <begin position="357"/>
        <end position="566"/>
    </location>
</feature>
<dbReference type="PROSITE" id="PS00107">
    <property type="entry name" value="PROTEIN_KINASE_ATP"/>
    <property type="match status" value="1"/>
</dbReference>
<dbReference type="PROSITE" id="PS00109">
    <property type="entry name" value="PROTEIN_KINASE_TYR"/>
    <property type="match status" value="1"/>
</dbReference>
<name>A0AA35WJH7_GEOBA</name>
<keyword evidence="1" id="KW-0547">Nucleotide-binding</keyword>
<dbReference type="InterPro" id="IPR036339">
    <property type="entry name" value="PUB-like_dom_sf"/>
</dbReference>
<dbReference type="InterPro" id="IPR008266">
    <property type="entry name" value="Tyr_kinase_AS"/>
</dbReference>
<dbReference type="InterPro" id="IPR017441">
    <property type="entry name" value="Protein_kinase_ATP_BS"/>
</dbReference>
<dbReference type="PROSITE" id="PS50011">
    <property type="entry name" value="PROTEIN_KINASE_DOM"/>
    <property type="match status" value="1"/>
</dbReference>
<keyword evidence="4" id="KW-0418">Kinase</keyword>
<keyword evidence="1" id="KW-0067">ATP-binding</keyword>
<gene>
    <name evidence="4" type="ORF">GBAR_LOCUS9882</name>
</gene>